<protein>
    <recommendedName>
        <fullName evidence="1">AMP-dependent synthetase/ligase domain-containing protein</fullName>
    </recommendedName>
</protein>
<evidence type="ECO:0000313" key="2">
    <source>
        <dbReference type="EMBL" id="GAG83475.1"/>
    </source>
</evidence>
<gene>
    <name evidence="2" type="ORF">S01H4_36043</name>
</gene>
<name>X1ALJ1_9ZZZZ</name>
<dbReference type="InterPro" id="IPR000873">
    <property type="entry name" value="AMP-dep_synth/lig_dom"/>
</dbReference>
<comment type="caution">
    <text evidence="2">The sequence shown here is derived from an EMBL/GenBank/DDBJ whole genome shotgun (WGS) entry which is preliminary data.</text>
</comment>
<proteinExistence type="predicted"/>
<dbReference type="EMBL" id="BART01019225">
    <property type="protein sequence ID" value="GAG83475.1"/>
    <property type="molecule type" value="Genomic_DNA"/>
</dbReference>
<organism evidence="2">
    <name type="scientific">marine sediment metagenome</name>
    <dbReference type="NCBI Taxonomy" id="412755"/>
    <lineage>
        <taxon>unclassified sequences</taxon>
        <taxon>metagenomes</taxon>
        <taxon>ecological metagenomes</taxon>
    </lineage>
</organism>
<dbReference type="SUPFAM" id="SSF56801">
    <property type="entry name" value="Acetyl-CoA synthetase-like"/>
    <property type="match status" value="1"/>
</dbReference>
<dbReference type="AlphaFoldDB" id="X1ALJ1"/>
<dbReference type="Pfam" id="PF00501">
    <property type="entry name" value="AMP-binding"/>
    <property type="match status" value="1"/>
</dbReference>
<accession>X1ALJ1</accession>
<feature type="non-terminal residue" evidence="2">
    <location>
        <position position="113"/>
    </location>
</feature>
<reference evidence="2" key="1">
    <citation type="journal article" date="2014" name="Front. Microbiol.">
        <title>High frequency of phylogenetically diverse reductive dehalogenase-homologous genes in deep subseafloor sedimentary metagenomes.</title>
        <authorList>
            <person name="Kawai M."/>
            <person name="Futagami T."/>
            <person name="Toyoda A."/>
            <person name="Takaki Y."/>
            <person name="Nishi S."/>
            <person name="Hori S."/>
            <person name="Arai W."/>
            <person name="Tsubouchi T."/>
            <person name="Morono Y."/>
            <person name="Uchiyama I."/>
            <person name="Ito T."/>
            <person name="Fujiyama A."/>
            <person name="Inagaki F."/>
            <person name="Takami H."/>
        </authorList>
    </citation>
    <scope>NUCLEOTIDE SEQUENCE</scope>
    <source>
        <strain evidence="2">Expedition CK06-06</strain>
    </source>
</reference>
<dbReference type="PANTHER" id="PTHR43767:SF1">
    <property type="entry name" value="NONRIBOSOMAL PEPTIDE SYNTHASE PES1 (EUROFUNG)-RELATED"/>
    <property type="match status" value="1"/>
</dbReference>
<evidence type="ECO:0000259" key="1">
    <source>
        <dbReference type="Pfam" id="PF00501"/>
    </source>
</evidence>
<dbReference type="PANTHER" id="PTHR43767">
    <property type="entry name" value="LONG-CHAIN-FATTY-ACID--COA LIGASE"/>
    <property type="match status" value="1"/>
</dbReference>
<dbReference type="InterPro" id="IPR050237">
    <property type="entry name" value="ATP-dep_AMP-bd_enzyme"/>
</dbReference>
<dbReference type="Gene3D" id="3.40.50.980">
    <property type="match status" value="1"/>
</dbReference>
<sequence>MNIKQMLEKTAREVPQKTAIILGSQRVTYRELDEASNRVANALISLGMKKGDHVAILMSYTPEWLINYFGVVKAGGKTVILNAMLKAPEYDFLLRDSDSTILLTEKGFLRCYL</sequence>
<feature type="domain" description="AMP-dependent synthetase/ligase" evidence="1">
    <location>
        <begin position="7"/>
        <end position="104"/>
    </location>
</feature>